<dbReference type="GeneID" id="41972723"/>
<reference evidence="1 2" key="1">
    <citation type="submission" date="2019-06" db="EMBL/GenBank/DDBJ databases">
        <title>Draft genome sequence of the filamentous fungus Phialemoniopsis curvata isolated from diesel fuel.</title>
        <authorList>
            <person name="Varaljay V.A."/>
            <person name="Lyon W.J."/>
            <person name="Crouch A.L."/>
            <person name="Drake C.E."/>
            <person name="Hollomon J.M."/>
            <person name="Nadeau L.J."/>
            <person name="Nunn H.S."/>
            <person name="Stevenson B.S."/>
            <person name="Bojanowski C.L."/>
            <person name="Crookes-Goodson W.J."/>
        </authorList>
    </citation>
    <scope>NUCLEOTIDE SEQUENCE [LARGE SCALE GENOMIC DNA]</scope>
    <source>
        <strain evidence="1 2">D216</strain>
    </source>
</reference>
<accession>A0A507B7G8</accession>
<name>A0A507B7G8_9PEZI</name>
<dbReference type="GO" id="GO:0016740">
    <property type="term" value="F:transferase activity"/>
    <property type="evidence" value="ECO:0007669"/>
    <property type="project" value="TreeGrafter"/>
</dbReference>
<dbReference type="InterPro" id="IPR036866">
    <property type="entry name" value="RibonucZ/Hydroxyglut_hydro"/>
</dbReference>
<comment type="caution">
    <text evidence="1">The sequence shown here is derived from an EMBL/GenBank/DDBJ whole genome shotgun (WGS) entry which is preliminary data.</text>
</comment>
<dbReference type="SUPFAM" id="SSF56281">
    <property type="entry name" value="Metallo-hydrolase/oxidoreductase"/>
    <property type="match status" value="1"/>
</dbReference>
<dbReference type="STRING" id="1093900.A0A507B7G8"/>
<evidence type="ECO:0000313" key="2">
    <source>
        <dbReference type="Proteomes" id="UP000319257"/>
    </source>
</evidence>
<protein>
    <submittedName>
        <fullName evidence="1">Uncharacterized protein</fullName>
    </submittedName>
</protein>
<dbReference type="Proteomes" id="UP000319257">
    <property type="component" value="Unassembled WGS sequence"/>
</dbReference>
<dbReference type="AlphaFoldDB" id="A0A507B7G8"/>
<dbReference type="OrthoDB" id="1470350at2759"/>
<keyword evidence="2" id="KW-1185">Reference proteome</keyword>
<evidence type="ECO:0000313" key="1">
    <source>
        <dbReference type="EMBL" id="TPX14584.1"/>
    </source>
</evidence>
<gene>
    <name evidence="1" type="ORF">E0L32_005276</name>
</gene>
<dbReference type="PANTHER" id="PTHR13754:SF13">
    <property type="entry name" value="METALLO-BETA-LACTAMASE SUPERFAMILY PROTEIN (AFU_ORTHOLOGUE AFUA_3G07630)"/>
    <property type="match status" value="1"/>
</dbReference>
<dbReference type="EMBL" id="SKBQ01000027">
    <property type="protein sequence ID" value="TPX14584.1"/>
    <property type="molecule type" value="Genomic_DNA"/>
</dbReference>
<dbReference type="CDD" id="cd07713">
    <property type="entry name" value="DHPS-like_MBL-fold"/>
    <property type="match status" value="1"/>
</dbReference>
<dbReference type="RefSeq" id="XP_030996295.1">
    <property type="nucleotide sequence ID" value="XM_031139779.1"/>
</dbReference>
<dbReference type="PANTHER" id="PTHR13754">
    <property type="entry name" value="METALLO-BETA-LACTAMASE SUPERFAMILY PROTEIN"/>
    <property type="match status" value="1"/>
</dbReference>
<dbReference type="InterPro" id="IPR052926">
    <property type="entry name" value="Metallo-beta-lactamase_dom"/>
</dbReference>
<organism evidence="1 2">
    <name type="scientific">Thyridium curvatum</name>
    <dbReference type="NCBI Taxonomy" id="1093900"/>
    <lineage>
        <taxon>Eukaryota</taxon>
        <taxon>Fungi</taxon>
        <taxon>Dikarya</taxon>
        <taxon>Ascomycota</taxon>
        <taxon>Pezizomycotina</taxon>
        <taxon>Sordariomycetes</taxon>
        <taxon>Sordariomycetidae</taxon>
        <taxon>Thyridiales</taxon>
        <taxon>Thyridiaceae</taxon>
        <taxon>Thyridium</taxon>
    </lineage>
</organism>
<dbReference type="InterPro" id="IPR041712">
    <property type="entry name" value="DHPS-like_MBL-fold"/>
</dbReference>
<sequence>MASLNSLVEVDSIEFAVIVDNEVDPISPVVHPGVQYKGRLPEVKLSPIPPGQGRGGALAEIPMHATAVKGDVRHTLLFDTGPTEDSFEANAKRLPIDLAMVERIHLSHWHRDHSGGMLRAIRMIQDAKAKSAPTANKVVVDLHPDRPDFRGFALAPDKIFSLEADPSFDEMSNAGAEVATNAAAHTVLDDMFLISGSIPRVTEYEGGLRAAMRYESSTGQWRSDELISDERLVMCNLKGKYDEGLVVFTGCSHAGVVNVSKHAVELGGSAPLYAVIGGYHLADATPEKMQSSADDLKKLSPQVMIPGHCTGWRFKQLLEQQMPGSLVPCFVGARFTLSSVIEA</sequence>
<proteinExistence type="predicted"/>
<dbReference type="Gene3D" id="3.60.15.10">
    <property type="entry name" value="Ribonuclease Z/Hydroxyacylglutathione hydrolase-like"/>
    <property type="match status" value="1"/>
</dbReference>
<dbReference type="InParanoid" id="A0A507B7G8"/>